<dbReference type="EMBL" id="LBWG01000011">
    <property type="protein sequence ID" value="KKR04178.1"/>
    <property type="molecule type" value="Genomic_DNA"/>
</dbReference>
<name>A0A0G0MM38_9BACT</name>
<dbReference type="InterPro" id="IPR055438">
    <property type="entry name" value="AstE_AspA_cat"/>
</dbReference>
<dbReference type="Pfam" id="PF24827">
    <property type="entry name" value="AstE_AspA_cat"/>
    <property type="match status" value="1"/>
</dbReference>
<evidence type="ECO:0000256" key="3">
    <source>
        <dbReference type="ARBA" id="ARBA00022801"/>
    </source>
</evidence>
<proteinExistence type="predicted"/>
<feature type="domain" description="Succinylglutamate desuccinylase/Aspartoacylase catalytic" evidence="5">
    <location>
        <begin position="18"/>
        <end position="186"/>
    </location>
</feature>
<sequence length="292" mass="32126">MMKEFLPFIWETHGQTSGKTITIIGGTHGNERTGVEVVLKLKAMLDSGNLALKTGTLYLVHGNPRAIEIGERGSEPFLDLNRSFPISLLMNEPTGVYEDSRAREIAPVLQKSDIVVDLHATNKPSEPFVACIHSPYHEEIYKWFPCQKVLSDPGAVLAGEPMTTDEYTDAHGGIGMCYETGQASDLARVDEVTQNVINLLIDQGLVEGIVTSSICEHECYELTEPVILTDDGFIFAQDFGERSWEPFTQGTILGHHGNTPFVVGYEGVIVFPKIPGHRKVGKPLAYLAKRVS</sequence>
<keyword evidence="3" id="KW-0378">Hydrolase</keyword>
<dbReference type="GO" id="GO:0005829">
    <property type="term" value="C:cytosol"/>
    <property type="evidence" value="ECO:0007669"/>
    <property type="project" value="TreeGrafter"/>
</dbReference>
<keyword evidence="4" id="KW-0862">Zinc</keyword>
<evidence type="ECO:0000256" key="1">
    <source>
        <dbReference type="ARBA" id="ARBA00001947"/>
    </source>
</evidence>
<comment type="cofactor">
    <cofactor evidence="1">
        <name>Zn(2+)</name>
        <dbReference type="ChEBI" id="CHEBI:29105"/>
    </cofactor>
</comment>
<comment type="caution">
    <text evidence="6">The sequence shown here is derived from an EMBL/GenBank/DDBJ whole genome shotgun (WGS) entry which is preliminary data.</text>
</comment>
<evidence type="ECO:0000256" key="2">
    <source>
        <dbReference type="ARBA" id="ARBA00022723"/>
    </source>
</evidence>
<keyword evidence="2" id="KW-0479">Metal-binding</keyword>
<dbReference type="Proteomes" id="UP000033935">
    <property type="component" value="Unassembled WGS sequence"/>
</dbReference>
<evidence type="ECO:0000256" key="4">
    <source>
        <dbReference type="ARBA" id="ARBA00022833"/>
    </source>
</evidence>
<dbReference type="PANTHER" id="PTHR15162:SF7">
    <property type="entry name" value="SUCCINYLGLUTAMATE DESUCCINYLASE"/>
    <property type="match status" value="1"/>
</dbReference>
<evidence type="ECO:0000313" key="6">
    <source>
        <dbReference type="EMBL" id="KKR04178.1"/>
    </source>
</evidence>
<dbReference type="AlphaFoldDB" id="A0A0G0MM38"/>
<accession>A0A0G0MM38</accession>
<dbReference type="InterPro" id="IPR050178">
    <property type="entry name" value="AspA/AstE_fam"/>
</dbReference>
<evidence type="ECO:0000313" key="7">
    <source>
        <dbReference type="Proteomes" id="UP000033935"/>
    </source>
</evidence>
<dbReference type="Gene3D" id="3.40.630.10">
    <property type="entry name" value="Zn peptidases"/>
    <property type="match status" value="1"/>
</dbReference>
<gene>
    <name evidence="6" type="ORF">UT30_C0011G0024</name>
</gene>
<evidence type="ECO:0000259" key="5">
    <source>
        <dbReference type="Pfam" id="PF24827"/>
    </source>
</evidence>
<reference evidence="6 7" key="1">
    <citation type="journal article" date="2015" name="Nature">
        <title>rRNA introns, odd ribosomes, and small enigmatic genomes across a large radiation of phyla.</title>
        <authorList>
            <person name="Brown C.T."/>
            <person name="Hug L.A."/>
            <person name="Thomas B.C."/>
            <person name="Sharon I."/>
            <person name="Castelle C.J."/>
            <person name="Singh A."/>
            <person name="Wilkins M.J."/>
            <person name="Williams K.H."/>
            <person name="Banfield J.F."/>
        </authorList>
    </citation>
    <scope>NUCLEOTIDE SEQUENCE [LARGE SCALE GENOMIC DNA]</scope>
</reference>
<dbReference type="GO" id="GO:0016788">
    <property type="term" value="F:hydrolase activity, acting on ester bonds"/>
    <property type="evidence" value="ECO:0007669"/>
    <property type="project" value="InterPro"/>
</dbReference>
<dbReference type="SUPFAM" id="SSF53187">
    <property type="entry name" value="Zn-dependent exopeptidases"/>
    <property type="match status" value="1"/>
</dbReference>
<dbReference type="GO" id="GO:0046872">
    <property type="term" value="F:metal ion binding"/>
    <property type="evidence" value="ECO:0007669"/>
    <property type="project" value="UniProtKB-KW"/>
</dbReference>
<protein>
    <recommendedName>
        <fullName evidence="5">Succinylglutamate desuccinylase/Aspartoacylase catalytic domain-containing protein</fullName>
    </recommendedName>
</protein>
<dbReference type="PANTHER" id="PTHR15162">
    <property type="entry name" value="ASPARTOACYLASE"/>
    <property type="match status" value="1"/>
</dbReference>
<organism evidence="6 7">
    <name type="scientific">Candidatus Uhrbacteria bacterium GW2011_GWF2_39_13</name>
    <dbReference type="NCBI Taxonomy" id="1618995"/>
    <lineage>
        <taxon>Bacteria</taxon>
        <taxon>Candidatus Uhriibacteriota</taxon>
    </lineage>
</organism>